<gene>
    <name evidence="9" type="ORF">FB554_2612</name>
</gene>
<accession>A0A542XF39</accession>
<proteinExistence type="inferred from homology"/>
<evidence type="ECO:0000313" key="10">
    <source>
        <dbReference type="Proteomes" id="UP000318336"/>
    </source>
</evidence>
<feature type="binding site" evidence="5">
    <location>
        <begin position="205"/>
        <end position="207"/>
    </location>
    <ligand>
        <name>phosphate</name>
        <dbReference type="ChEBI" id="CHEBI:43474"/>
    </ligand>
</feature>
<evidence type="ECO:0000256" key="2">
    <source>
        <dbReference type="ARBA" id="ARBA00022448"/>
    </source>
</evidence>
<reference evidence="9 10" key="1">
    <citation type="submission" date="2019-06" db="EMBL/GenBank/DDBJ databases">
        <title>Sequencing the genomes of 1000 actinobacteria strains.</title>
        <authorList>
            <person name="Klenk H.-P."/>
        </authorList>
    </citation>
    <scope>NUCLEOTIDE SEQUENCE [LARGE SCALE GENOMIC DNA]</scope>
    <source>
        <strain evidence="9 10">DSM 24617</strain>
    </source>
</reference>
<feature type="signal peptide" evidence="7">
    <location>
        <begin position="1"/>
        <end position="24"/>
    </location>
</feature>
<dbReference type="GO" id="GO:0042301">
    <property type="term" value="F:phosphate ion binding"/>
    <property type="evidence" value="ECO:0007669"/>
    <property type="project" value="InterPro"/>
</dbReference>
<name>A0A542XF39_9MICO</name>
<sequence length="380" mass="38838">MKITRIGRVSSIALVGALALSACGSDNNTGSGGSGDGSSSAAKSGGDQAGAGNVDCGTKAIKAEGSTAQDNAIQEAIASFQSVCPEQSVSYNGTGSGNGINQFTAKQVNFAGSDSALKSSDGKTEQADADKACGSPAWNLPMVTGPIAVAYNLEGVDKLVLTPALIADIFNGKITKWNDPKIAAVNKGTTLPNVDIKVFFRSDESGTTENFTKYLAASAKENWTAEPAKKWSGKGEGKAKTAGVTNAVKSTPGGITYAEWSSAKDNQLGMAQVDNGAGPVALTGESAGKAVAAATQDGSGNNLKLKLDYATKEAGAYPIILVTYEIVCSKYSDPEIGKGVKAFLNHFGSSETQKSLEEVGYAPLPSEIQGKVETAVNAIQ</sequence>
<evidence type="ECO:0000256" key="4">
    <source>
        <dbReference type="PIRNR" id="PIRNR002756"/>
    </source>
</evidence>
<dbReference type="InterPro" id="IPR024370">
    <property type="entry name" value="PBP_domain"/>
</dbReference>
<feature type="domain" description="PBP" evidence="8">
    <location>
        <begin position="58"/>
        <end position="349"/>
    </location>
</feature>
<comment type="caution">
    <text evidence="9">The sequence shown here is derived from an EMBL/GenBank/DDBJ whole genome shotgun (WGS) entry which is preliminary data.</text>
</comment>
<evidence type="ECO:0000256" key="1">
    <source>
        <dbReference type="ARBA" id="ARBA00008725"/>
    </source>
</evidence>
<protein>
    <recommendedName>
        <fullName evidence="4">Phosphate-binding protein</fullName>
    </recommendedName>
</protein>
<evidence type="ECO:0000256" key="7">
    <source>
        <dbReference type="SAM" id="SignalP"/>
    </source>
</evidence>
<evidence type="ECO:0000259" key="8">
    <source>
        <dbReference type="Pfam" id="PF12849"/>
    </source>
</evidence>
<dbReference type="SUPFAM" id="SSF53850">
    <property type="entry name" value="Periplasmic binding protein-like II"/>
    <property type="match status" value="1"/>
</dbReference>
<comment type="similarity">
    <text evidence="1 4">Belongs to the PstS family.</text>
</comment>
<feature type="chain" id="PRO_5039106040" description="Phosphate-binding protein" evidence="7">
    <location>
        <begin position="25"/>
        <end position="380"/>
    </location>
</feature>
<organism evidence="9 10">
    <name type="scientific">Barrientosiimonas humi</name>
    <dbReference type="NCBI Taxonomy" id="999931"/>
    <lineage>
        <taxon>Bacteria</taxon>
        <taxon>Bacillati</taxon>
        <taxon>Actinomycetota</taxon>
        <taxon>Actinomycetes</taxon>
        <taxon>Micrococcales</taxon>
        <taxon>Dermacoccaceae</taxon>
        <taxon>Barrientosiimonas</taxon>
    </lineage>
</organism>
<dbReference type="InterPro" id="IPR005673">
    <property type="entry name" value="ABC_phos-bd_PstS"/>
</dbReference>
<dbReference type="Gene3D" id="3.40.190.10">
    <property type="entry name" value="Periplasmic binding protein-like II"/>
    <property type="match status" value="2"/>
</dbReference>
<dbReference type="EMBL" id="VFOK01000001">
    <property type="protein sequence ID" value="TQL34442.1"/>
    <property type="molecule type" value="Genomic_DNA"/>
</dbReference>
<evidence type="ECO:0000256" key="5">
    <source>
        <dbReference type="PIRSR" id="PIRSR002756-1"/>
    </source>
</evidence>
<dbReference type="RefSeq" id="WP_142006717.1">
    <property type="nucleotide sequence ID" value="NZ_CAJTBP010000001.1"/>
</dbReference>
<feature type="binding site" evidence="5">
    <location>
        <position position="114"/>
    </location>
    <ligand>
        <name>phosphate</name>
        <dbReference type="ChEBI" id="CHEBI:43474"/>
    </ligand>
</feature>
<dbReference type="PANTHER" id="PTHR42996:SF1">
    <property type="entry name" value="PHOSPHATE-BINDING PROTEIN PSTS"/>
    <property type="match status" value="1"/>
</dbReference>
<dbReference type="NCBIfam" id="TIGR00975">
    <property type="entry name" value="3a0107s03"/>
    <property type="match status" value="1"/>
</dbReference>
<dbReference type="CDD" id="cd13565">
    <property type="entry name" value="PBP2_PstS"/>
    <property type="match status" value="1"/>
</dbReference>
<dbReference type="AlphaFoldDB" id="A0A542XF39"/>
<dbReference type="GO" id="GO:0035435">
    <property type="term" value="P:phosphate ion transmembrane transport"/>
    <property type="evidence" value="ECO:0007669"/>
    <property type="project" value="InterPro"/>
</dbReference>
<keyword evidence="3 4" id="KW-0592">Phosphate transport</keyword>
<feature type="region of interest" description="Disordered" evidence="6">
    <location>
        <begin position="28"/>
        <end position="50"/>
    </location>
</feature>
<dbReference type="PROSITE" id="PS51257">
    <property type="entry name" value="PROKAR_LIPOPROTEIN"/>
    <property type="match status" value="1"/>
</dbReference>
<dbReference type="Proteomes" id="UP000318336">
    <property type="component" value="Unassembled WGS sequence"/>
</dbReference>
<keyword evidence="7" id="KW-0732">Signal</keyword>
<dbReference type="OrthoDB" id="9801510at2"/>
<feature type="binding site" evidence="5">
    <location>
        <begin position="66"/>
        <end position="68"/>
    </location>
    <ligand>
        <name>phosphate</name>
        <dbReference type="ChEBI" id="CHEBI:43474"/>
    </ligand>
</feature>
<evidence type="ECO:0000313" key="9">
    <source>
        <dbReference type="EMBL" id="TQL34442.1"/>
    </source>
</evidence>
<evidence type="ECO:0000256" key="3">
    <source>
        <dbReference type="ARBA" id="ARBA00022592"/>
    </source>
</evidence>
<keyword evidence="10" id="KW-1185">Reference proteome</keyword>
<evidence type="ECO:0000256" key="6">
    <source>
        <dbReference type="SAM" id="MobiDB-lite"/>
    </source>
</evidence>
<dbReference type="GO" id="GO:0043190">
    <property type="term" value="C:ATP-binding cassette (ABC) transporter complex"/>
    <property type="evidence" value="ECO:0007669"/>
    <property type="project" value="InterPro"/>
</dbReference>
<dbReference type="PIRSF" id="PIRSF002756">
    <property type="entry name" value="PstS"/>
    <property type="match status" value="1"/>
</dbReference>
<keyword evidence="2 4" id="KW-0813">Transport</keyword>
<feature type="binding site" evidence="5">
    <location>
        <position position="96"/>
    </location>
    <ligand>
        <name>phosphate</name>
        <dbReference type="ChEBI" id="CHEBI:43474"/>
    </ligand>
</feature>
<feature type="compositionally biased region" description="Low complexity" evidence="6">
    <location>
        <begin position="37"/>
        <end position="50"/>
    </location>
</feature>
<dbReference type="Pfam" id="PF12849">
    <property type="entry name" value="PBP_like_2"/>
    <property type="match status" value="1"/>
</dbReference>
<dbReference type="InterPro" id="IPR050962">
    <property type="entry name" value="Phosphate-bind_PstS"/>
</dbReference>
<dbReference type="PANTHER" id="PTHR42996">
    <property type="entry name" value="PHOSPHATE-BINDING PROTEIN PSTS"/>
    <property type="match status" value="1"/>
</dbReference>